<name>A0A0R2D9R0_9LACO</name>
<dbReference type="GO" id="GO:0003677">
    <property type="term" value="F:DNA binding"/>
    <property type="evidence" value="ECO:0007669"/>
    <property type="project" value="InterPro"/>
</dbReference>
<keyword evidence="5" id="KW-1185">Reference proteome</keyword>
<evidence type="ECO:0000313" key="5">
    <source>
        <dbReference type="Proteomes" id="UP000051638"/>
    </source>
</evidence>
<dbReference type="STRING" id="1423796.FC24_GL001714"/>
<dbReference type="PANTHER" id="PTHR30545:SF2">
    <property type="entry name" value="SUGAR FERMENTATION STIMULATION PROTEIN A"/>
    <property type="match status" value="1"/>
</dbReference>
<reference evidence="4 5" key="1">
    <citation type="journal article" date="2015" name="Genome Announc.">
        <title>Expanding the biotechnology potential of lactobacilli through comparative genomics of 213 strains and associated genera.</title>
        <authorList>
            <person name="Sun Z."/>
            <person name="Harris H.M."/>
            <person name="McCann A."/>
            <person name="Guo C."/>
            <person name="Argimon S."/>
            <person name="Zhang W."/>
            <person name="Yang X."/>
            <person name="Jeffery I.B."/>
            <person name="Cooney J.C."/>
            <person name="Kagawa T.F."/>
            <person name="Liu W."/>
            <person name="Song Y."/>
            <person name="Salvetti E."/>
            <person name="Wrobel A."/>
            <person name="Rasinkangas P."/>
            <person name="Parkhill J."/>
            <person name="Rea M.C."/>
            <person name="O'Sullivan O."/>
            <person name="Ritari J."/>
            <person name="Douillard F.P."/>
            <person name="Paul Ross R."/>
            <person name="Yang R."/>
            <person name="Briner A.E."/>
            <person name="Felis G.E."/>
            <person name="de Vos W.M."/>
            <person name="Barrangou R."/>
            <person name="Klaenhammer T.R."/>
            <person name="Caufield P.W."/>
            <person name="Cui Y."/>
            <person name="Zhang H."/>
            <person name="O'Toole P.W."/>
        </authorList>
    </citation>
    <scope>NUCLEOTIDE SEQUENCE [LARGE SCALE GENOMIC DNA]</scope>
    <source>
        <strain evidence="4 5">DSM 20253</strain>
    </source>
</reference>
<dbReference type="InterPro" id="IPR040452">
    <property type="entry name" value="SfsA_C"/>
</dbReference>
<dbReference type="PATRIC" id="fig|1423796.3.peg.1742"/>
<protein>
    <recommendedName>
        <fullName evidence="1">Sugar fermentation stimulation protein homolog</fullName>
    </recommendedName>
</protein>
<dbReference type="Gene3D" id="3.40.1350.60">
    <property type="match status" value="1"/>
</dbReference>
<dbReference type="Pfam" id="PF17746">
    <property type="entry name" value="SfsA_N"/>
    <property type="match status" value="1"/>
</dbReference>
<dbReference type="InterPro" id="IPR005224">
    <property type="entry name" value="SfsA"/>
</dbReference>
<dbReference type="PANTHER" id="PTHR30545">
    <property type="entry name" value="SUGAR FERMENTATION STIMULATION PROTEIN A"/>
    <property type="match status" value="1"/>
</dbReference>
<evidence type="ECO:0000259" key="2">
    <source>
        <dbReference type="Pfam" id="PF03749"/>
    </source>
</evidence>
<feature type="domain" description="Sugar fermentation stimulation protein C-terminal" evidence="2">
    <location>
        <begin position="93"/>
        <end position="232"/>
    </location>
</feature>
<comment type="caution">
    <text evidence="4">The sequence shown here is derived from an EMBL/GenBank/DDBJ whole genome shotgun (WGS) entry which is preliminary data.</text>
</comment>
<dbReference type="CDD" id="cd22359">
    <property type="entry name" value="SfsA-like_bacterial"/>
    <property type="match status" value="1"/>
</dbReference>
<dbReference type="Proteomes" id="UP000051638">
    <property type="component" value="Unassembled WGS sequence"/>
</dbReference>
<dbReference type="Gene3D" id="2.40.50.580">
    <property type="match status" value="1"/>
</dbReference>
<feature type="domain" description="SfsA N-terminal OB" evidence="3">
    <location>
        <begin position="25"/>
        <end position="90"/>
    </location>
</feature>
<comment type="similarity">
    <text evidence="1">Belongs to the SfsA family.</text>
</comment>
<gene>
    <name evidence="1" type="primary">sfsA</name>
    <name evidence="4" type="ORF">FC24_GL001714</name>
</gene>
<dbReference type="AlphaFoldDB" id="A0A0R2D9R0"/>
<organism evidence="4 5">
    <name type="scientific">Loigolactobacillus rennini DSM 20253</name>
    <dbReference type="NCBI Taxonomy" id="1423796"/>
    <lineage>
        <taxon>Bacteria</taxon>
        <taxon>Bacillati</taxon>
        <taxon>Bacillota</taxon>
        <taxon>Bacilli</taxon>
        <taxon>Lactobacillales</taxon>
        <taxon>Lactobacillaceae</taxon>
        <taxon>Loigolactobacillus</taxon>
    </lineage>
</organism>
<evidence type="ECO:0000256" key="1">
    <source>
        <dbReference type="HAMAP-Rule" id="MF_00095"/>
    </source>
</evidence>
<dbReference type="NCBIfam" id="TIGR00230">
    <property type="entry name" value="sfsA"/>
    <property type="match status" value="1"/>
</dbReference>
<proteinExistence type="inferred from homology"/>
<evidence type="ECO:0000313" key="4">
    <source>
        <dbReference type="EMBL" id="KRM99882.1"/>
    </source>
</evidence>
<evidence type="ECO:0000259" key="3">
    <source>
        <dbReference type="Pfam" id="PF17746"/>
    </source>
</evidence>
<dbReference type="Pfam" id="PF03749">
    <property type="entry name" value="SfsA"/>
    <property type="match status" value="1"/>
</dbReference>
<dbReference type="HAMAP" id="MF_00095">
    <property type="entry name" value="SfsA"/>
    <property type="match status" value="1"/>
</dbReference>
<dbReference type="EMBL" id="AYYI01000005">
    <property type="protein sequence ID" value="KRM99882.1"/>
    <property type="molecule type" value="Genomic_DNA"/>
</dbReference>
<dbReference type="InterPro" id="IPR041465">
    <property type="entry name" value="SfsA_N"/>
</dbReference>
<sequence>MTLNALIRKDLLVLRYANYHLAHFIARPNRFIAICDLHHERIRVHVKNTGRNKEILQPQRQVALVKSDNLNRKTQYDLVAAKVGTRWINIDSQAPNHVAYESIKNGGIQLPGISTEAITTLRPEVTFEDARFDIFGATASQPFFVELKGVTLANGALAAFPDAPTARATKHVQTLIRAQQAGYQAYLCFIVQLPDVTAMTIYRQRDPALYAAVLMAQQHGVHLLAYQCAVTPGSLTVTQPVVIDLQRQFTEVP</sequence>
<accession>A0A0R2D9R0</accession>